<protein>
    <submittedName>
        <fullName evidence="6">Efflux RND transporter periplasmic adaptor subunit</fullName>
    </submittedName>
</protein>
<comment type="caution">
    <text evidence="6">The sequence shown here is derived from an EMBL/GenBank/DDBJ whole genome shotgun (WGS) entry which is preliminary data.</text>
</comment>
<dbReference type="NCBIfam" id="TIGR01730">
    <property type="entry name" value="RND_mfp"/>
    <property type="match status" value="1"/>
</dbReference>
<dbReference type="InterPro" id="IPR030190">
    <property type="entry name" value="MacA_alpha-hairpin_sf"/>
</dbReference>
<keyword evidence="3" id="KW-0175">Coiled coil</keyword>
<keyword evidence="7" id="KW-1185">Reference proteome</keyword>
<feature type="domain" description="CusB-like beta-barrel" evidence="4">
    <location>
        <begin position="224"/>
        <end position="297"/>
    </location>
</feature>
<dbReference type="InterPro" id="IPR051909">
    <property type="entry name" value="MFP_Cation_Efflux"/>
</dbReference>
<dbReference type="RefSeq" id="WP_340238931.1">
    <property type="nucleotide sequence ID" value="NZ_JBBEWC010000011.1"/>
</dbReference>
<dbReference type="EMBL" id="JBHULC010000005">
    <property type="protein sequence ID" value="MFD2520328.1"/>
    <property type="molecule type" value="Genomic_DNA"/>
</dbReference>
<evidence type="ECO:0000256" key="2">
    <source>
        <dbReference type="ARBA" id="ARBA00022448"/>
    </source>
</evidence>
<dbReference type="PANTHER" id="PTHR30097">
    <property type="entry name" value="CATION EFFLUX SYSTEM PROTEIN CUSB"/>
    <property type="match status" value="1"/>
</dbReference>
<dbReference type="Pfam" id="PF25954">
    <property type="entry name" value="Beta-barrel_RND_2"/>
    <property type="match status" value="1"/>
</dbReference>
<dbReference type="Gene3D" id="6.10.140.1990">
    <property type="match status" value="1"/>
</dbReference>
<evidence type="ECO:0000313" key="6">
    <source>
        <dbReference type="EMBL" id="MFD2520328.1"/>
    </source>
</evidence>
<dbReference type="Gene3D" id="2.40.30.170">
    <property type="match status" value="1"/>
</dbReference>
<feature type="coiled-coil region" evidence="3">
    <location>
        <begin position="108"/>
        <end position="173"/>
    </location>
</feature>
<keyword evidence="2" id="KW-0813">Transport</keyword>
<evidence type="ECO:0000259" key="4">
    <source>
        <dbReference type="Pfam" id="PF25954"/>
    </source>
</evidence>
<accession>A0ABW5J3I9</accession>
<name>A0ABW5J3I9_9BACT</name>
<dbReference type="Pfam" id="PF25973">
    <property type="entry name" value="BSH_CzcB"/>
    <property type="match status" value="1"/>
</dbReference>
<dbReference type="Gene3D" id="2.40.50.100">
    <property type="match status" value="1"/>
</dbReference>
<dbReference type="Gene3D" id="2.40.420.20">
    <property type="match status" value="1"/>
</dbReference>
<evidence type="ECO:0000256" key="1">
    <source>
        <dbReference type="ARBA" id="ARBA00009477"/>
    </source>
</evidence>
<sequence>MMNKKVTNRFIKVGSTFLIMLVVFGCANSTEKVKESKKDEKYCLDGVFKKDIEFETVIKQKISEGIHLTGVIEANPDKIVTFKSLFSGIVTNTFFSIGDKVQKGQILAEVSSTEYTSLNANLQSLESQIKVAETKLKSIQGMYNDGLASRKELDEAKSELEILNVEKTKTTANRSLYSASNSKSVFQIKAPATGIITVKNISTGIQITADSDEPLFTIANLDDVWVMANIYASNIQHIKEGMEVEIRTISYPDQVFRGKVSFIPQILDESAKVLKARIVMSNKDSKLKPGMLADITALKKQEIEAASIPSSELIFSENENFVVVYRDDCDIEVRKVKILAKNQEKVYVEGLKENERVISKNQLLIFNRLNEL</sequence>
<dbReference type="Proteomes" id="UP001597510">
    <property type="component" value="Unassembled WGS sequence"/>
</dbReference>
<evidence type="ECO:0000259" key="5">
    <source>
        <dbReference type="Pfam" id="PF25973"/>
    </source>
</evidence>
<comment type="similarity">
    <text evidence="1">Belongs to the membrane fusion protein (MFP) (TC 8.A.1) family.</text>
</comment>
<dbReference type="InterPro" id="IPR058647">
    <property type="entry name" value="BSH_CzcB-like"/>
</dbReference>
<dbReference type="PANTHER" id="PTHR30097:SF4">
    <property type="entry name" value="SLR6042 PROTEIN"/>
    <property type="match status" value="1"/>
</dbReference>
<dbReference type="SUPFAM" id="SSF111369">
    <property type="entry name" value="HlyD-like secretion proteins"/>
    <property type="match status" value="1"/>
</dbReference>
<organism evidence="6 7">
    <name type="scientific">Emticicia soli</name>
    <dbReference type="NCBI Taxonomy" id="2027878"/>
    <lineage>
        <taxon>Bacteria</taxon>
        <taxon>Pseudomonadati</taxon>
        <taxon>Bacteroidota</taxon>
        <taxon>Cytophagia</taxon>
        <taxon>Cytophagales</taxon>
        <taxon>Leadbetterellaceae</taxon>
        <taxon>Emticicia</taxon>
    </lineage>
</organism>
<dbReference type="InterPro" id="IPR058792">
    <property type="entry name" value="Beta-barrel_RND_2"/>
</dbReference>
<evidence type="ECO:0000313" key="7">
    <source>
        <dbReference type="Proteomes" id="UP001597510"/>
    </source>
</evidence>
<reference evidence="7" key="1">
    <citation type="journal article" date="2019" name="Int. J. Syst. Evol. Microbiol.">
        <title>The Global Catalogue of Microorganisms (GCM) 10K type strain sequencing project: providing services to taxonomists for standard genome sequencing and annotation.</title>
        <authorList>
            <consortium name="The Broad Institute Genomics Platform"/>
            <consortium name="The Broad Institute Genome Sequencing Center for Infectious Disease"/>
            <person name="Wu L."/>
            <person name="Ma J."/>
        </authorList>
    </citation>
    <scope>NUCLEOTIDE SEQUENCE [LARGE SCALE GENOMIC DNA]</scope>
    <source>
        <strain evidence="7">KCTC 52344</strain>
    </source>
</reference>
<gene>
    <name evidence="6" type="ORF">ACFSR2_05510</name>
</gene>
<dbReference type="InterPro" id="IPR006143">
    <property type="entry name" value="RND_pump_MFP"/>
</dbReference>
<feature type="domain" description="CzcB-like barrel-sandwich hybrid" evidence="5">
    <location>
        <begin position="86"/>
        <end position="220"/>
    </location>
</feature>
<proteinExistence type="inferred from homology"/>
<dbReference type="PROSITE" id="PS51257">
    <property type="entry name" value="PROKAR_LIPOPROTEIN"/>
    <property type="match status" value="1"/>
</dbReference>
<evidence type="ECO:0000256" key="3">
    <source>
        <dbReference type="SAM" id="Coils"/>
    </source>
</evidence>